<dbReference type="Proteomes" id="UP000585474">
    <property type="component" value="Unassembled WGS sequence"/>
</dbReference>
<evidence type="ECO:0000256" key="2">
    <source>
        <dbReference type="ARBA" id="ARBA00022604"/>
    </source>
</evidence>
<keyword evidence="1" id="KW-0813">Transport</keyword>
<proteinExistence type="predicted"/>
<gene>
    <name evidence="3" type="ORF">Acr_22g0004650</name>
</gene>
<keyword evidence="4" id="KW-1185">Reference proteome</keyword>
<reference evidence="3 4" key="1">
    <citation type="submission" date="2019-07" db="EMBL/GenBank/DDBJ databases">
        <title>De Novo Assembly of kiwifruit Actinidia rufa.</title>
        <authorList>
            <person name="Sugita-Konishi S."/>
            <person name="Sato K."/>
            <person name="Mori E."/>
            <person name="Abe Y."/>
            <person name="Kisaki G."/>
            <person name="Hamano K."/>
            <person name="Suezawa K."/>
            <person name="Otani M."/>
            <person name="Fukuda T."/>
            <person name="Manabe T."/>
            <person name="Gomi K."/>
            <person name="Tabuchi M."/>
            <person name="Akimitsu K."/>
            <person name="Kataoka I."/>
        </authorList>
    </citation>
    <scope>NUCLEOTIDE SEQUENCE [LARGE SCALE GENOMIC DNA]</scope>
    <source>
        <strain evidence="4">cv. Fuchu</strain>
    </source>
</reference>
<dbReference type="Pfam" id="PF05266">
    <property type="entry name" value="DUF724"/>
    <property type="match status" value="1"/>
</dbReference>
<keyword evidence="2" id="KW-0341">Growth regulation</keyword>
<protein>
    <submittedName>
        <fullName evidence="3">Uncharacterized protein</fullName>
    </submittedName>
</protein>
<evidence type="ECO:0000256" key="1">
    <source>
        <dbReference type="ARBA" id="ARBA00022448"/>
    </source>
</evidence>
<name>A0A7J0GJS8_9ERIC</name>
<evidence type="ECO:0000313" key="3">
    <source>
        <dbReference type="EMBL" id="GFZ11067.1"/>
    </source>
</evidence>
<organism evidence="3 4">
    <name type="scientific">Actinidia rufa</name>
    <dbReference type="NCBI Taxonomy" id="165716"/>
    <lineage>
        <taxon>Eukaryota</taxon>
        <taxon>Viridiplantae</taxon>
        <taxon>Streptophyta</taxon>
        <taxon>Embryophyta</taxon>
        <taxon>Tracheophyta</taxon>
        <taxon>Spermatophyta</taxon>
        <taxon>Magnoliopsida</taxon>
        <taxon>eudicotyledons</taxon>
        <taxon>Gunneridae</taxon>
        <taxon>Pentapetalae</taxon>
        <taxon>asterids</taxon>
        <taxon>Ericales</taxon>
        <taxon>Actinidiaceae</taxon>
        <taxon>Actinidia</taxon>
    </lineage>
</organism>
<comment type="caution">
    <text evidence="3">The sequence shown here is derived from an EMBL/GenBank/DDBJ whole genome shotgun (WGS) entry which is preliminary data.</text>
</comment>
<dbReference type="InterPro" id="IPR007930">
    <property type="entry name" value="DUF724"/>
</dbReference>
<accession>A0A7J0GJS8</accession>
<dbReference type="OrthoDB" id="687110at2759"/>
<dbReference type="EMBL" id="BJWL01000022">
    <property type="protein sequence ID" value="GFZ11067.1"/>
    <property type="molecule type" value="Genomic_DNA"/>
</dbReference>
<dbReference type="AlphaFoldDB" id="A0A7J0GJS8"/>
<evidence type="ECO:0000313" key="4">
    <source>
        <dbReference type="Proteomes" id="UP000585474"/>
    </source>
</evidence>
<sequence length="120" mass="13983">MPQQLHFCSFDKSKEDKADGLAIGYMVTFTNVAESVSRLQVTDPTRLTDSISETLSDFELRGSDVGLIRSRLNELLLKKGCHHQLELEFQRLDKAITELDPEKTKIDERQFRRLTRRWRS</sequence>